<proteinExistence type="predicted"/>
<protein>
    <submittedName>
        <fullName evidence="1">Cytochrome p450</fullName>
    </submittedName>
</protein>
<keyword evidence="2" id="KW-1185">Reference proteome</keyword>
<organism evidence="1 2">
    <name type="scientific">Holotrichia oblita</name>
    <name type="common">Chafer beetle</name>
    <dbReference type="NCBI Taxonomy" id="644536"/>
    <lineage>
        <taxon>Eukaryota</taxon>
        <taxon>Metazoa</taxon>
        <taxon>Ecdysozoa</taxon>
        <taxon>Arthropoda</taxon>
        <taxon>Hexapoda</taxon>
        <taxon>Insecta</taxon>
        <taxon>Pterygota</taxon>
        <taxon>Neoptera</taxon>
        <taxon>Endopterygota</taxon>
        <taxon>Coleoptera</taxon>
        <taxon>Polyphaga</taxon>
        <taxon>Scarabaeiformia</taxon>
        <taxon>Scarabaeidae</taxon>
        <taxon>Melolonthinae</taxon>
        <taxon>Holotrichia</taxon>
    </lineage>
</organism>
<accession>A0ACB9SQN0</accession>
<dbReference type="Proteomes" id="UP001056778">
    <property type="component" value="Chromosome 8"/>
</dbReference>
<gene>
    <name evidence="1" type="ORF">MML48_8g00014734</name>
</gene>
<sequence>MNEMADSNEVIDIKDMLAKFTTDVIGSCAFGIECNSFETADSDFRKYGKSVFEENAFKALKMMLAFNYENLAKKLRITILDKDVENFFVKISTETYNYRVRNNIKRVWIFVAGFDTSAATLTFCLLELACNYDIQDKLREEIFDVLYEYNGEITYEALHEMKYMDQVINETLRKYPVVSMILRKCTQDYQVPFSNSVIEKGTFTIISAMGLHRDPEYFPNPEKFYPDRFSDANLSKIRAGSYLPFGDGPRICIGMRFGMMQVKICLITLLKNFEFSLNSQTKMPPELDFGFITTAKGGVWLNCQKLNKDLLQ</sequence>
<name>A0ACB9SQN0_HOLOL</name>
<evidence type="ECO:0000313" key="1">
    <source>
        <dbReference type="EMBL" id="KAI4456047.1"/>
    </source>
</evidence>
<comment type="caution">
    <text evidence="1">The sequence shown here is derived from an EMBL/GenBank/DDBJ whole genome shotgun (WGS) entry which is preliminary data.</text>
</comment>
<evidence type="ECO:0000313" key="2">
    <source>
        <dbReference type="Proteomes" id="UP001056778"/>
    </source>
</evidence>
<dbReference type="EMBL" id="CM043022">
    <property type="protein sequence ID" value="KAI4456047.1"/>
    <property type="molecule type" value="Genomic_DNA"/>
</dbReference>
<reference evidence="1" key="1">
    <citation type="submission" date="2022-04" db="EMBL/GenBank/DDBJ databases">
        <title>Chromosome-scale genome assembly of Holotrichia oblita Faldermann.</title>
        <authorList>
            <person name="Rongchong L."/>
        </authorList>
    </citation>
    <scope>NUCLEOTIDE SEQUENCE</scope>
    <source>
        <strain evidence="1">81SQS9</strain>
    </source>
</reference>